<dbReference type="EMBL" id="CP158259">
    <property type="protein sequence ID" value="XDJ61451.1"/>
    <property type="molecule type" value="Genomic_DNA"/>
</dbReference>
<evidence type="ECO:0000256" key="2">
    <source>
        <dbReference type="ARBA" id="ARBA00022490"/>
    </source>
</evidence>
<evidence type="ECO:0000256" key="12">
    <source>
        <dbReference type="PIRSR" id="PIRSR001174-1"/>
    </source>
</evidence>
<dbReference type="GO" id="GO:0043565">
    <property type="term" value="F:sequence-specific DNA binding"/>
    <property type="evidence" value="ECO:0007669"/>
    <property type="project" value="UniProtKB-UniRule"/>
</dbReference>
<dbReference type="EMBL" id="CP158263">
    <property type="protein sequence ID" value="XDJ72940.1"/>
    <property type="molecule type" value="Genomic_DNA"/>
</dbReference>
<evidence type="ECO:0000313" key="25">
    <source>
        <dbReference type="EMBL" id="XDJ63931.1"/>
    </source>
</evidence>
<dbReference type="Gene3D" id="1.10.8.60">
    <property type="match status" value="1"/>
</dbReference>
<dbReference type="FunFam" id="3.30.230.10:FF:000010">
    <property type="entry name" value="Lon protease"/>
    <property type="match status" value="1"/>
</dbReference>
<dbReference type="SUPFAM" id="SSF88697">
    <property type="entry name" value="PUA domain-like"/>
    <property type="match status" value="1"/>
</dbReference>
<dbReference type="InterPro" id="IPR027065">
    <property type="entry name" value="Lon_Prtase"/>
</dbReference>
<dbReference type="SUPFAM" id="SSF54211">
    <property type="entry name" value="Ribosomal protein S5 domain 2-like"/>
    <property type="match status" value="1"/>
</dbReference>
<comment type="similarity">
    <text evidence="10 11 14 15">Belongs to the peptidase S16 family.</text>
</comment>
<gene>
    <name evidence="10 23" type="primary">lon</name>
    <name evidence="23" type="ORF">ABRY90_12670</name>
    <name evidence="26" type="ORF">ABRY91_03215</name>
    <name evidence="24" type="ORF">ABRY92_02170</name>
    <name evidence="35" type="ORF">ABRY95_13680</name>
    <name evidence="31" type="ORF">ABRY96_02110</name>
    <name evidence="28" type="ORF">ABRY97_03420</name>
    <name evidence="33" type="ORF">ABRY98_04280</name>
    <name evidence="22" type="ORF">ABRZ00_11280</name>
    <name evidence="21" type="ORF">ABRZ01_11600</name>
    <name evidence="19" type="ORF">ABRZ02_05085</name>
    <name evidence="25" type="ORF">ABRZ03_00845</name>
    <name evidence="36" type="ORF">ABRZ05_05170</name>
    <name evidence="27" type="ORF">ABRZ06_05515</name>
    <name evidence="30" type="ORF">ABRZ07_10935</name>
    <name evidence="32" type="ORF">ABRZ08_00720</name>
    <name evidence="20" type="ORF">ABRZ09_00145</name>
    <name evidence="29" type="ORF">ABRZ10_06825</name>
    <name evidence="37" type="ORF">ABRZ11_04825</name>
    <name evidence="34" type="ORF">ABRZ12_10920</name>
    <name evidence="18" type="ORF">GCM10009108_25940</name>
</gene>
<evidence type="ECO:0000313" key="20">
    <source>
        <dbReference type="EMBL" id="XDJ50313.1"/>
    </source>
</evidence>
<feature type="domain" description="Lon N-terminal" evidence="17">
    <location>
        <begin position="14"/>
        <end position="207"/>
    </location>
</feature>
<dbReference type="InterPro" id="IPR003593">
    <property type="entry name" value="AAA+_ATPase"/>
</dbReference>
<dbReference type="EMBL" id="CP158261">
    <property type="protein sequence ID" value="XDJ67057.1"/>
    <property type="molecule type" value="Genomic_DNA"/>
</dbReference>
<protein>
    <recommendedName>
        <fullName evidence="10 11">Lon protease</fullName>
        <ecNumber evidence="10 11">3.4.21.53</ecNumber>
    </recommendedName>
    <alternativeName>
        <fullName evidence="10">ATP-dependent protease La</fullName>
    </alternativeName>
</protein>
<dbReference type="Pfam" id="PF05362">
    <property type="entry name" value="Lon_C"/>
    <property type="match status" value="1"/>
</dbReference>
<evidence type="ECO:0000313" key="31">
    <source>
        <dbReference type="EMBL" id="XDJ83042.1"/>
    </source>
</evidence>
<feature type="domain" description="Lon proteolytic" evidence="16">
    <location>
        <begin position="604"/>
        <end position="785"/>
    </location>
</feature>
<dbReference type="EMBL" id="CP158266">
    <property type="protein sequence ID" value="XDJ83042.1"/>
    <property type="molecule type" value="Genomic_DNA"/>
</dbReference>
<dbReference type="Gene3D" id="1.20.5.5270">
    <property type="match status" value="1"/>
</dbReference>
<keyword evidence="6 10" id="KW-0720">Serine protease</keyword>
<dbReference type="Pfam" id="PF02190">
    <property type="entry name" value="LON_substr_bdg"/>
    <property type="match status" value="1"/>
</dbReference>
<feature type="active site" evidence="10 12">
    <location>
        <position position="734"/>
    </location>
</feature>
<dbReference type="Gene3D" id="3.40.50.300">
    <property type="entry name" value="P-loop containing nucleotide triphosphate hydrolases"/>
    <property type="match status" value="1"/>
</dbReference>
<dbReference type="Gene3D" id="3.30.230.10">
    <property type="match status" value="1"/>
</dbReference>
<comment type="subcellular location">
    <subcellularLocation>
        <location evidence="1 10 11">Cytoplasm</location>
    </subcellularLocation>
</comment>
<proteinExistence type="evidence at transcript level"/>
<dbReference type="SMART" id="SM00382">
    <property type="entry name" value="AAA"/>
    <property type="match status" value="1"/>
</dbReference>
<evidence type="ECO:0000313" key="36">
    <source>
        <dbReference type="EMBL" id="XDJ97098.1"/>
    </source>
</evidence>
<evidence type="ECO:0000313" key="38">
    <source>
        <dbReference type="Proteomes" id="UP001500573"/>
    </source>
</evidence>
<evidence type="ECO:0000256" key="6">
    <source>
        <dbReference type="ARBA" id="ARBA00022825"/>
    </source>
</evidence>
<reference evidence="23" key="3">
    <citation type="submission" date="2024-05" db="EMBL/GenBank/DDBJ databases">
        <authorList>
            <person name="Luo Y.-C."/>
            <person name="Nicholds J."/>
            <person name="Mortimer T."/>
            <person name="Maboni G."/>
        </authorList>
    </citation>
    <scope>NUCLEOTIDE SEQUENCE</scope>
    <source>
        <strain evidence="36">124370</strain>
        <strain evidence="37">124566</strain>
        <strain evidence="35">124953</strain>
        <strain evidence="34">130308</strain>
        <strain evidence="33">130416</strain>
        <strain evidence="32">140124</strain>
        <strain evidence="30">141555</strain>
        <strain evidence="31">143751</strain>
        <strain evidence="29">143769</strain>
        <strain evidence="28">143811</strain>
        <strain evidence="27">143936</strain>
        <strain evidence="26">145849</strain>
        <strain evidence="25">145850</strain>
        <strain evidence="24">145852</strain>
        <strain evidence="23">148131</strain>
        <strain evidence="22">150221</strain>
        <strain evidence="21">150964</strain>
        <strain evidence="20">151108</strain>
        <strain evidence="19">153271</strain>
    </source>
</reference>
<evidence type="ECO:0000313" key="27">
    <source>
        <dbReference type="EMBL" id="XDJ72940.1"/>
    </source>
</evidence>
<dbReference type="EMBL" id="CP158267">
    <property type="protein sequence ID" value="XDJ79403.1"/>
    <property type="molecule type" value="Genomic_DNA"/>
</dbReference>
<dbReference type="EMBL" id="CP158270">
    <property type="protein sequence ID" value="XDJ90165.1"/>
    <property type="molecule type" value="Genomic_DNA"/>
</dbReference>
<dbReference type="EMBL" id="CP158260">
    <property type="protein sequence ID" value="XDJ63931.1"/>
    <property type="molecule type" value="Genomic_DNA"/>
</dbReference>
<evidence type="ECO:0000313" key="21">
    <source>
        <dbReference type="EMBL" id="XDJ52562.1"/>
    </source>
</evidence>
<evidence type="ECO:0000256" key="7">
    <source>
        <dbReference type="ARBA" id="ARBA00022840"/>
    </source>
</evidence>
<dbReference type="InterPro" id="IPR020568">
    <property type="entry name" value="Ribosomal_Su5_D2-typ_SF"/>
</dbReference>
<dbReference type="GeneID" id="93068124"/>
<keyword evidence="5 10" id="KW-0378">Hydrolase</keyword>
<reference evidence="18 38" key="1">
    <citation type="journal article" date="2019" name="Int. J. Syst. Evol. Microbiol.">
        <title>The Global Catalogue of Microorganisms (GCM) 10K type strain sequencing project: providing services to taxonomists for standard genome sequencing and annotation.</title>
        <authorList>
            <consortium name="The Broad Institute Genomics Platform"/>
            <consortium name="The Broad Institute Genome Sequencing Center for Infectious Disease"/>
            <person name="Wu L."/>
            <person name="Ma J."/>
        </authorList>
    </citation>
    <scope>NUCLEOTIDE SEQUENCE [LARGE SCALE GENOMIC DNA]</scope>
    <source>
        <strain evidence="18 38">JCM 15515</strain>
    </source>
</reference>
<keyword evidence="4 10" id="KW-0547">Nucleotide-binding</keyword>
<evidence type="ECO:0000313" key="29">
    <source>
        <dbReference type="EMBL" id="XDJ78496.1"/>
    </source>
</evidence>
<evidence type="ECO:0000313" key="23">
    <source>
        <dbReference type="EMBL" id="XDJ58095.1"/>
    </source>
</evidence>
<dbReference type="EMBL" id="CP158256">
    <property type="protein sequence ID" value="XDJ52562.1"/>
    <property type="molecule type" value="Genomic_DNA"/>
</dbReference>
<dbReference type="EMBL" id="CP158272">
    <property type="protein sequence ID" value="XDJ99745.1"/>
    <property type="molecule type" value="Genomic_DNA"/>
</dbReference>
<evidence type="ECO:0000259" key="16">
    <source>
        <dbReference type="PROSITE" id="PS51786"/>
    </source>
</evidence>
<dbReference type="GO" id="GO:0034605">
    <property type="term" value="P:cellular response to heat"/>
    <property type="evidence" value="ECO:0007669"/>
    <property type="project" value="UniProtKB-UniRule"/>
</dbReference>
<dbReference type="GO" id="GO:0005524">
    <property type="term" value="F:ATP binding"/>
    <property type="evidence" value="ECO:0007669"/>
    <property type="project" value="UniProtKB-UniRule"/>
</dbReference>
<dbReference type="EMBL" id="CP158264">
    <property type="protein sequence ID" value="XDJ75216.1"/>
    <property type="molecule type" value="Genomic_DNA"/>
</dbReference>
<dbReference type="RefSeq" id="WP_343839318.1">
    <property type="nucleotide sequence ID" value="NZ_BAAAEX010000013.1"/>
</dbReference>
<evidence type="ECO:0000313" key="33">
    <source>
        <dbReference type="EMBL" id="XDJ88790.1"/>
    </source>
</evidence>
<dbReference type="FunFam" id="3.40.50.300:FF:000021">
    <property type="entry name" value="Lon protease homolog"/>
    <property type="match status" value="1"/>
</dbReference>
<name>A0AB39DWM3_9BURK</name>
<dbReference type="InterPro" id="IPR027417">
    <property type="entry name" value="P-loop_NTPase"/>
</dbReference>
<evidence type="ECO:0000256" key="14">
    <source>
        <dbReference type="PROSITE-ProRule" id="PRU01122"/>
    </source>
</evidence>
<keyword evidence="3 10" id="KW-0645">Protease</keyword>
<evidence type="ECO:0000256" key="8">
    <source>
        <dbReference type="ARBA" id="ARBA00023016"/>
    </source>
</evidence>
<evidence type="ECO:0000256" key="15">
    <source>
        <dbReference type="RuleBase" id="RU000591"/>
    </source>
</evidence>
<dbReference type="PANTHER" id="PTHR10046">
    <property type="entry name" value="ATP DEPENDENT LON PROTEASE FAMILY MEMBER"/>
    <property type="match status" value="1"/>
</dbReference>
<evidence type="ECO:0000256" key="5">
    <source>
        <dbReference type="ARBA" id="ARBA00022801"/>
    </source>
</evidence>
<evidence type="ECO:0000256" key="11">
    <source>
        <dbReference type="PIRNR" id="PIRNR001174"/>
    </source>
</evidence>
<dbReference type="FunFam" id="1.20.5.5270:FF:000002">
    <property type="entry name" value="Lon protease homolog"/>
    <property type="match status" value="1"/>
</dbReference>
<dbReference type="HAMAP" id="MF_01973">
    <property type="entry name" value="lon_bact"/>
    <property type="match status" value="1"/>
</dbReference>
<dbReference type="CDD" id="cd19500">
    <property type="entry name" value="RecA-like_Lon"/>
    <property type="match status" value="1"/>
</dbReference>
<evidence type="ECO:0000256" key="1">
    <source>
        <dbReference type="ARBA" id="ARBA00004496"/>
    </source>
</evidence>
<reference evidence="18" key="2">
    <citation type="submission" date="2023-12" db="EMBL/GenBank/DDBJ databases">
        <authorList>
            <person name="Sun Q."/>
            <person name="Inoue M."/>
        </authorList>
    </citation>
    <scope>NUCLEOTIDE SEQUENCE</scope>
    <source>
        <strain evidence="18">JCM 15515</strain>
    </source>
</reference>
<dbReference type="Gene3D" id="2.30.130.40">
    <property type="entry name" value="LON domain-like"/>
    <property type="match status" value="1"/>
</dbReference>
<dbReference type="Gene3D" id="1.20.58.1480">
    <property type="match status" value="1"/>
</dbReference>
<evidence type="ECO:0000313" key="35">
    <source>
        <dbReference type="EMBL" id="XDJ93397.1"/>
    </source>
</evidence>
<dbReference type="EMBL" id="CP158255">
    <property type="protein sequence ID" value="XDJ50313.1"/>
    <property type="molecule type" value="Genomic_DNA"/>
</dbReference>
<comment type="subunit">
    <text evidence="10 11">Homohexamer. Organized in a ring with a central cavity.</text>
</comment>
<dbReference type="InterPro" id="IPR014721">
    <property type="entry name" value="Ribsml_uS5_D2-typ_fold_subgr"/>
</dbReference>
<dbReference type="PRINTS" id="PR00830">
    <property type="entry name" value="ENDOLAPTASE"/>
</dbReference>
<dbReference type="InterPro" id="IPR003959">
    <property type="entry name" value="ATPase_AAA_core"/>
</dbReference>
<evidence type="ECO:0000256" key="4">
    <source>
        <dbReference type="ARBA" id="ARBA00022741"/>
    </source>
</evidence>
<dbReference type="GO" id="GO:0006515">
    <property type="term" value="P:protein quality control for misfolded or incompletely synthesized proteins"/>
    <property type="evidence" value="ECO:0007669"/>
    <property type="project" value="UniProtKB-UniRule"/>
</dbReference>
<evidence type="ECO:0000313" key="32">
    <source>
        <dbReference type="EMBL" id="XDJ85413.1"/>
    </source>
</evidence>
<dbReference type="InterPro" id="IPR054594">
    <property type="entry name" value="Lon_lid"/>
</dbReference>
<keyword evidence="2 10" id="KW-0963">Cytoplasm</keyword>
<organism evidence="23">
    <name type="scientific">Castellaniella ginsengisoli</name>
    <dbReference type="NCBI Taxonomy" id="546114"/>
    <lineage>
        <taxon>Bacteria</taxon>
        <taxon>Pseudomonadati</taxon>
        <taxon>Pseudomonadota</taxon>
        <taxon>Betaproteobacteria</taxon>
        <taxon>Burkholderiales</taxon>
        <taxon>Alcaligenaceae</taxon>
        <taxon>Castellaniella</taxon>
    </lineage>
</organism>
<dbReference type="EMBL" id="CP158265">
    <property type="protein sequence ID" value="XDJ78496.1"/>
    <property type="molecule type" value="Genomic_DNA"/>
</dbReference>
<evidence type="ECO:0000313" key="19">
    <source>
        <dbReference type="EMBL" id="XDJ45662.1"/>
    </source>
</evidence>
<comment type="catalytic activity">
    <reaction evidence="9 10 11 14">
        <text>Hydrolysis of proteins in presence of ATP.</text>
        <dbReference type="EC" id="3.4.21.53"/>
    </reaction>
</comment>
<evidence type="ECO:0000313" key="28">
    <source>
        <dbReference type="EMBL" id="XDJ75216.1"/>
    </source>
</evidence>
<dbReference type="InterPro" id="IPR008269">
    <property type="entry name" value="Lon_proteolytic"/>
</dbReference>
<accession>A0AB39DWM3</accession>
<dbReference type="NCBIfam" id="NF008053">
    <property type="entry name" value="PRK10787.1"/>
    <property type="match status" value="1"/>
</dbReference>
<evidence type="ECO:0000256" key="9">
    <source>
        <dbReference type="ARBA" id="ARBA00050665"/>
    </source>
</evidence>
<dbReference type="InterPro" id="IPR003111">
    <property type="entry name" value="Lon_prtase_N"/>
</dbReference>
<dbReference type="FunFam" id="1.20.58.1480:FF:000001">
    <property type="entry name" value="Lon protease"/>
    <property type="match status" value="1"/>
</dbReference>
<evidence type="ECO:0000259" key="17">
    <source>
        <dbReference type="PROSITE" id="PS51787"/>
    </source>
</evidence>
<dbReference type="InterPro" id="IPR027543">
    <property type="entry name" value="Lon_bac"/>
</dbReference>
<dbReference type="EMBL" id="CP158268">
    <property type="protein sequence ID" value="XDJ85413.1"/>
    <property type="molecule type" value="Genomic_DNA"/>
</dbReference>
<dbReference type="PIRSF" id="PIRSF001174">
    <property type="entry name" value="Lon_proteas"/>
    <property type="match status" value="1"/>
</dbReference>
<dbReference type="EMBL" id="CP158258">
    <property type="protein sequence ID" value="XDJ58095.1"/>
    <property type="molecule type" value="Genomic_DNA"/>
</dbReference>
<dbReference type="InterPro" id="IPR008268">
    <property type="entry name" value="Peptidase_S16_AS"/>
</dbReference>
<dbReference type="GO" id="GO:0016887">
    <property type="term" value="F:ATP hydrolysis activity"/>
    <property type="evidence" value="ECO:0007669"/>
    <property type="project" value="UniProtKB-UniRule"/>
</dbReference>
<comment type="function">
    <text evidence="10">ATP-dependent serine protease that mediates the selective degradation of mutant and abnormal proteins as well as certain short-lived regulatory proteins. Required for cellular homeostasis and for survival from DNA damage and developmental changes induced by stress. Degrades polypeptides processively to yield small peptide fragments that are 5 to 10 amino acids long. Binds to DNA in a double-stranded, site-specific manner.</text>
</comment>
<dbReference type="Pfam" id="PF22667">
    <property type="entry name" value="Lon_lid"/>
    <property type="match status" value="1"/>
</dbReference>
<dbReference type="PROSITE" id="PS51786">
    <property type="entry name" value="LON_PROTEOLYTIC"/>
    <property type="match status" value="1"/>
</dbReference>
<evidence type="ECO:0000256" key="10">
    <source>
        <dbReference type="HAMAP-Rule" id="MF_01973"/>
    </source>
</evidence>
<dbReference type="KEGG" id="cgin:ABRZ00_11280"/>
<dbReference type="EC" id="3.4.21.53" evidence="10 11"/>
<feature type="binding site" evidence="10 13">
    <location>
        <begin position="358"/>
        <end position="365"/>
    </location>
    <ligand>
        <name>ATP</name>
        <dbReference type="ChEBI" id="CHEBI:30616"/>
    </ligand>
</feature>
<dbReference type="SMART" id="SM00464">
    <property type="entry name" value="LON"/>
    <property type="match status" value="1"/>
</dbReference>
<evidence type="ECO:0000313" key="24">
    <source>
        <dbReference type="EMBL" id="XDJ61451.1"/>
    </source>
</evidence>
<dbReference type="NCBIfam" id="TIGR00763">
    <property type="entry name" value="lon"/>
    <property type="match status" value="1"/>
</dbReference>
<dbReference type="EMBL" id="BAAAEX010000013">
    <property type="protein sequence ID" value="GAA0782749.1"/>
    <property type="molecule type" value="Genomic_DNA"/>
</dbReference>
<dbReference type="InterPro" id="IPR046336">
    <property type="entry name" value="Lon_prtase_N_sf"/>
</dbReference>
<dbReference type="EMBL" id="CP158257">
    <property type="protein sequence ID" value="XDJ55115.1"/>
    <property type="molecule type" value="Genomic_DNA"/>
</dbReference>
<evidence type="ECO:0000256" key="3">
    <source>
        <dbReference type="ARBA" id="ARBA00022670"/>
    </source>
</evidence>
<keyword evidence="38" id="KW-1185">Reference proteome</keyword>
<dbReference type="EMBL" id="CP158273">
    <property type="protein sequence ID" value="XDJ97098.1"/>
    <property type="molecule type" value="Genomic_DNA"/>
</dbReference>
<dbReference type="Proteomes" id="UP001500573">
    <property type="component" value="Unassembled WGS sequence"/>
</dbReference>
<dbReference type="InterPro" id="IPR004815">
    <property type="entry name" value="Lon_bac/euk-typ"/>
</dbReference>
<evidence type="ECO:0000313" key="37">
    <source>
        <dbReference type="EMBL" id="XDJ99745.1"/>
    </source>
</evidence>
<keyword evidence="8 10" id="KW-0346">Stress response</keyword>
<dbReference type="GO" id="GO:0005737">
    <property type="term" value="C:cytoplasm"/>
    <property type="evidence" value="ECO:0007669"/>
    <property type="project" value="UniProtKB-SubCell"/>
</dbReference>
<dbReference type="AlphaFoldDB" id="A0AB39DWM3"/>
<evidence type="ECO:0000313" key="18">
    <source>
        <dbReference type="EMBL" id="GAA0782749.1"/>
    </source>
</evidence>
<dbReference type="EMBL" id="CP158253">
    <property type="protein sequence ID" value="XDJ45662.1"/>
    <property type="molecule type" value="Genomic_DNA"/>
</dbReference>
<dbReference type="Pfam" id="PF00004">
    <property type="entry name" value="AAA"/>
    <property type="match status" value="1"/>
</dbReference>
<evidence type="ECO:0000256" key="13">
    <source>
        <dbReference type="PIRSR" id="PIRSR001174-2"/>
    </source>
</evidence>
<keyword evidence="7 10" id="KW-0067">ATP-binding</keyword>
<evidence type="ECO:0000313" key="34">
    <source>
        <dbReference type="EMBL" id="XDJ90165.1"/>
    </source>
</evidence>
<feature type="active site" evidence="10 12">
    <location>
        <position position="691"/>
    </location>
</feature>
<evidence type="ECO:0000313" key="30">
    <source>
        <dbReference type="EMBL" id="XDJ79403.1"/>
    </source>
</evidence>
<dbReference type="EMBL" id="CP158269">
    <property type="protein sequence ID" value="XDJ88790.1"/>
    <property type="molecule type" value="Genomic_DNA"/>
</dbReference>
<dbReference type="GO" id="GO:0004252">
    <property type="term" value="F:serine-type endopeptidase activity"/>
    <property type="evidence" value="ECO:0007669"/>
    <property type="project" value="UniProtKB-UniRule"/>
</dbReference>
<dbReference type="PROSITE" id="PS51787">
    <property type="entry name" value="LON_N"/>
    <property type="match status" value="1"/>
</dbReference>
<evidence type="ECO:0000313" key="26">
    <source>
        <dbReference type="EMBL" id="XDJ67057.1"/>
    </source>
</evidence>
<evidence type="ECO:0000313" key="22">
    <source>
        <dbReference type="EMBL" id="XDJ55115.1"/>
    </source>
</evidence>
<sequence length="819" mass="90041">MSASQILTQEPVELPLLPLRDVVVFPHMVIPLFVGRPRSIKALELAMEAGSSVMLVAQKSAGKDEPTPEDLYEIGCAANILQMLKLPDGTVKVLVEGLQRARIHEVSDAESHFSAQVSGIDEDRSDLAEAEALRRAVVAQFEQYVKLNKKIPQEILTSLSGIEDAGRLADTIAAHLPLKIEQKQSLLDMPGAARRLESLLAQLESEIEILQVEKRIRGRVKKQMEKSQRDYYLNEQVKAIQKELGEGEEGADIEELERRIASAHLPKDARKKADAELKKLKLMSPMSAEATVVRNYIDTLLSLPWRKKSRVNNALKNAEEVLDADHYGLEKVKERIVEYLAVQQRVDKLKAPILCLVGPPGVGKTSLGQSVARATNRKFVRMALGGVRDEAEIRGHRRTYIGSMPGKILQNMAKVGVRNPLFLLDEIDKLGADFRGDPSSALLEVLDPEQNHTFQDHYIEVDFDLSDVMFVATSNTLNIPPALLDRMEVIRLSGYTEDEKVHIAFDHLLPKLMKNNGVQEGELSIAEDAIRDIVRYYTREAGVRALEREISKICRKAVKRLLSTNAPEQGQKKISVRESITVDAGNLSDFLGVRRFNFGVAEKEDKVGQVTGLAWTEVGGDLLTIEAADMPGKGVVLRTGSLGDVMKESVEAARTVVRARARKWGIADQAFEKRDLHVHFPEGATPKDGPSAGAAIAIAMVSALTGIPVRADVAMTGEITLRGEILEIGGLKEKLLAAHRGGIKTVMIPEDNVKDLAEIPDNVKNHLEIIPVRWIDRVLEVALQSMPVPLSDEEVARLAAEAVASAKPAEAGSGGVMKH</sequence>
<dbReference type="InterPro" id="IPR015947">
    <property type="entry name" value="PUA-like_sf"/>
</dbReference>
<dbReference type="PROSITE" id="PS01046">
    <property type="entry name" value="LON_SER"/>
    <property type="match status" value="1"/>
</dbReference>
<dbReference type="SUPFAM" id="SSF52540">
    <property type="entry name" value="P-loop containing nucleoside triphosphate hydrolases"/>
    <property type="match status" value="1"/>
</dbReference>
<dbReference type="GO" id="GO:0004176">
    <property type="term" value="F:ATP-dependent peptidase activity"/>
    <property type="evidence" value="ECO:0007669"/>
    <property type="project" value="UniProtKB-UniRule"/>
</dbReference>
<dbReference type="EMBL" id="CP158271">
    <property type="protein sequence ID" value="XDJ93397.1"/>
    <property type="molecule type" value="Genomic_DNA"/>
</dbReference>
<comment type="induction">
    <text evidence="10">By heat shock.</text>
</comment>